<dbReference type="NCBIfam" id="TIGR03696">
    <property type="entry name" value="Rhs_assc_core"/>
    <property type="match status" value="1"/>
</dbReference>
<dbReference type="Proteomes" id="UP001597287">
    <property type="component" value="Unassembled WGS sequence"/>
</dbReference>
<protein>
    <submittedName>
        <fullName evidence="2">RHS repeat domain-containing protein</fullName>
    </submittedName>
</protein>
<reference evidence="3" key="1">
    <citation type="journal article" date="2019" name="Int. J. Syst. Evol. Microbiol.">
        <title>The Global Catalogue of Microorganisms (GCM) 10K type strain sequencing project: providing services to taxonomists for standard genome sequencing and annotation.</title>
        <authorList>
            <consortium name="The Broad Institute Genomics Platform"/>
            <consortium name="The Broad Institute Genome Sequencing Center for Infectious Disease"/>
            <person name="Wu L."/>
            <person name="Ma J."/>
        </authorList>
    </citation>
    <scope>NUCLEOTIDE SEQUENCE [LARGE SCALE GENOMIC DNA]</scope>
    <source>
        <strain evidence="3">CCUG 62793</strain>
    </source>
</reference>
<dbReference type="RefSeq" id="WP_380110361.1">
    <property type="nucleotide sequence ID" value="NZ_JBHSIH010000001.1"/>
</dbReference>
<evidence type="ECO:0000313" key="2">
    <source>
        <dbReference type="EMBL" id="MFD2321027.1"/>
    </source>
</evidence>
<dbReference type="InterPro" id="IPR050708">
    <property type="entry name" value="T6SS_VgrG/RHS"/>
</dbReference>
<dbReference type="InterPro" id="IPR001826">
    <property type="entry name" value="RHS"/>
</dbReference>
<dbReference type="Gene3D" id="2.180.10.10">
    <property type="entry name" value="RHS repeat-associated core"/>
    <property type="match status" value="1"/>
</dbReference>
<name>A0ABW5EWD5_9BURK</name>
<dbReference type="EMBL" id="JBHUIG010000023">
    <property type="protein sequence ID" value="MFD2321027.1"/>
    <property type="molecule type" value="Genomic_DNA"/>
</dbReference>
<feature type="domain" description="RHS protein conserved region" evidence="1">
    <location>
        <begin position="2"/>
        <end position="32"/>
    </location>
</feature>
<accession>A0ABW5EWD5</accession>
<gene>
    <name evidence="2" type="ORF">ACFSPV_20200</name>
</gene>
<sequence>MHTDHLGTPRELTNAEGHIVWAASYKAWGATASIDYPVVLQTVRMGNTLTQHWVEQNQDSRPEQHLRFQGQYFDVETGLHYNRFRYYDPDVGRFVSQNVVRLVGGINFYFYAANPIAFVDPWGMAPIAHQRNGKTLCIKDKFAAKSPESKEQKNFVDRWNKQIKNNGGSMTRRVLSSQEQKDSDEWKRKYGVNVRQVRSRDMFQMLQLVGRQFLWIGWRSSLRPMDM</sequence>
<dbReference type="PANTHER" id="PTHR32305:SF15">
    <property type="entry name" value="PROTEIN RHSA-RELATED"/>
    <property type="match status" value="1"/>
</dbReference>
<keyword evidence="3" id="KW-1185">Reference proteome</keyword>
<evidence type="ECO:0000313" key="3">
    <source>
        <dbReference type="Proteomes" id="UP001597287"/>
    </source>
</evidence>
<evidence type="ECO:0000259" key="1">
    <source>
        <dbReference type="Pfam" id="PF03527"/>
    </source>
</evidence>
<comment type="caution">
    <text evidence="2">The sequence shown here is derived from an EMBL/GenBank/DDBJ whole genome shotgun (WGS) entry which is preliminary data.</text>
</comment>
<dbReference type="Pfam" id="PF03527">
    <property type="entry name" value="RHS"/>
    <property type="match status" value="1"/>
</dbReference>
<dbReference type="PANTHER" id="PTHR32305">
    <property type="match status" value="1"/>
</dbReference>
<proteinExistence type="predicted"/>
<organism evidence="2 3">
    <name type="scientific">Delftia deserti</name>
    <dbReference type="NCBI Taxonomy" id="1651218"/>
    <lineage>
        <taxon>Bacteria</taxon>
        <taxon>Pseudomonadati</taxon>
        <taxon>Pseudomonadota</taxon>
        <taxon>Betaproteobacteria</taxon>
        <taxon>Burkholderiales</taxon>
        <taxon>Comamonadaceae</taxon>
        <taxon>Delftia</taxon>
    </lineage>
</organism>
<dbReference type="InterPro" id="IPR022385">
    <property type="entry name" value="Rhs_assc_core"/>
</dbReference>